<feature type="transmembrane region" description="Helical" evidence="1">
    <location>
        <begin position="190"/>
        <end position="208"/>
    </location>
</feature>
<dbReference type="AlphaFoldDB" id="A0ABD5PRX2"/>
<feature type="transmembrane region" description="Helical" evidence="1">
    <location>
        <begin position="102"/>
        <end position="135"/>
    </location>
</feature>
<dbReference type="RefSeq" id="WP_250140622.1">
    <property type="nucleotide sequence ID" value="NZ_JALIQP010000002.1"/>
</dbReference>
<name>A0ABD5PRX2_9EURY</name>
<dbReference type="Proteomes" id="UP001595898">
    <property type="component" value="Unassembled WGS sequence"/>
</dbReference>
<dbReference type="EMBL" id="JBHSFA010000007">
    <property type="protein sequence ID" value="MFC4542686.1"/>
    <property type="molecule type" value="Genomic_DNA"/>
</dbReference>
<comment type="caution">
    <text evidence="2">The sequence shown here is derived from an EMBL/GenBank/DDBJ whole genome shotgun (WGS) entry which is preliminary data.</text>
</comment>
<keyword evidence="1" id="KW-0812">Transmembrane</keyword>
<feature type="transmembrane region" description="Helical" evidence="1">
    <location>
        <begin position="6"/>
        <end position="27"/>
    </location>
</feature>
<proteinExistence type="predicted"/>
<reference evidence="2 3" key="1">
    <citation type="journal article" date="2019" name="Int. J. Syst. Evol. Microbiol.">
        <title>The Global Catalogue of Microorganisms (GCM) 10K type strain sequencing project: providing services to taxonomists for standard genome sequencing and annotation.</title>
        <authorList>
            <consortium name="The Broad Institute Genomics Platform"/>
            <consortium name="The Broad Institute Genome Sequencing Center for Infectious Disease"/>
            <person name="Wu L."/>
            <person name="Ma J."/>
        </authorList>
    </citation>
    <scope>NUCLEOTIDE SEQUENCE [LARGE SCALE GENOMIC DNA]</scope>
    <source>
        <strain evidence="2 3">WLHS5</strain>
    </source>
</reference>
<organism evidence="2 3">
    <name type="scientific">Halosolutus amylolyticus</name>
    <dbReference type="NCBI Taxonomy" id="2932267"/>
    <lineage>
        <taxon>Archaea</taxon>
        <taxon>Methanobacteriati</taxon>
        <taxon>Methanobacteriota</taxon>
        <taxon>Stenosarchaea group</taxon>
        <taxon>Halobacteria</taxon>
        <taxon>Halobacteriales</taxon>
        <taxon>Natrialbaceae</taxon>
        <taxon>Halosolutus</taxon>
    </lineage>
</organism>
<evidence type="ECO:0000313" key="2">
    <source>
        <dbReference type="EMBL" id="MFC4542686.1"/>
    </source>
</evidence>
<feature type="transmembrane region" description="Helical" evidence="1">
    <location>
        <begin position="162"/>
        <end position="183"/>
    </location>
</feature>
<protein>
    <recommendedName>
        <fullName evidence="4">Peptidase S54 rhomboid domain-containing protein</fullName>
    </recommendedName>
</protein>
<sequence>MHIEPAHLVANLIGYGLLAGTCYLLAVESDHRSFFVIAFSGIVLSFPLTLSALNLATPRNGILYGFSGVNMALLGLLPLCLVEFARVRFWIGFERRDGGMLFFLSLAAIAMLAVPLSLMTSALSLSAVVISGWYVHDLTDRGFRLAGFLRLVLERRHDGNQFVLGSVLFVSYLFVGFPTDIVTDGSVLNLYVHFLGYSMGFVGSYVLLEAQVFGPPAPAEARDSQLETRSR</sequence>
<keyword evidence="1" id="KW-1133">Transmembrane helix</keyword>
<evidence type="ECO:0000256" key="1">
    <source>
        <dbReference type="SAM" id="Phobius"/>
    </source>
</evidence>
<feature type="transmembrane region" description="Helical" evidence="1">
    <location>
        <begin position="62"/>
        <end position="82"/>
    </location>
</feature>
<gene>
    <name evidence="2" type="ORF">ACFO5R_12215</name>
</gene>
<keyword evidence="1" id="KW-0472">Membrane</keyword>
<feature type="transmembrane region" description="Helical" evidence="1">
    <location>
        <begin position="34"/>
        <end position="56"/>
    </location>
</feature>
<keyword evidence="3" id="KW-1185">Reference proteome</keyword>
<accession>A0ABD5PRX2</accession>
<evidence type="ECO:0008006" key="4">
    <source>
        <dbReference type="Google" id="ProtNLM"/>
    </source>
</evidence>
<evidence type="ECO:0000313" key="3">
    <source>
        <dbReference type="Proteomes" id="UP001595898"/>
    </source>
</evidence>